<evidence type="ECO:0000313" key="1">
    <source>
        <dbReference type="EMBL" id="KAJ1206875.1"/>
    </source>
</evidence>
<dbReference type="Proteomes" id="UP001066276">
    <property type="component" value="Chromosome 1_2"/>
</dbReference>
<comment type="caution">
    <text evidence="1">The sequence shown here is derived from an EMBL/GenBank/DDBJ whole genome shotgun (WGS) entry which is preliminary data.</text>
</comment>
<proteinExistence type="predicted"/>
<sequence length="66" mass="7222">MSPALKKRLLSSAAPENKLALAYRPSLADDEVHLVLGLASQDVQCFFTTLMPTTNKRNDATLPHDV</sequence>
<dbReference type="AlphaFoldDB" id="A0AAV7W1X1"/>
<keyword evidence="2" id="KW-1185">Reference proteome</keyword>
<dbReference type="EMBL" id="JANPWB010000002">
    <property type="protein sequence ID" value="KAJ1206875.1"/>
    <property type="molecule type" value="Genomic_DNA"/>
</dbReference>
<protein>
    <submittedName>
        <fullName evidence="1">Uncharacterized protein</fullName>
    </submittedName>
</protein>
<reference evidence="1" key="1">
    <citation type="journal article" date="2022" name="bioRxiv">
        <title>Sequencing and chromosome-scale assembly of the giantPleurodeles waltlgenome.</title>
        <authorList>
            <person name="Brown T."/>
            <person name="Elewa A."/>
            <person name="Iarovenko S."/>
            <person name="Subramanian E."/>
            <person name="Araus A.J."/>
            <person name="Petzold A."/>
            <person name="Susuki M."/>
            <person name="Suzuki K.-i.T."/>
            <person name="Hayashi T."/>
            <person name="Toyoda A."/>
            <person name="Oliveira C."/>
            <person name="Osipova E."/>
            <person name="Leigh N.D."/>
            <person name="Simon A."/>
            <person name="Yun M.H."/>
        </authorList>
    </citation>
    <scope>NUCLEOTIDE SEQUENCE</scope>
    <source>
        <strain evidence="1">20211129_DDA</strain>
        <tissue evidence="1">Liver</tissue>
    </source>
</reference>
<gene>
    <name evidence="1" type="ORF">NDU88_002268</name>
</gene>
<name>A0AAV7W1X1_PLEWA</name>
<accession>A0AAV7W1X1</accession>
<organism evidence="1 2">
    <name type="scientific">Pleurodeles waltl</name>
    <name type="common">Iberian ribbed newt</name>
    <dbReference type="NCBI Taxonomy" id="8319"/>
    <lineage>
        <taxon>Eukaryota</taxon>
        <taxon>Metazoa</taxon>
        <taxon>Chordata</taxon>
        <taxon>Craniata</taxon>
        <taxon>Vertebrata</taxon>
        <taxon>Euteleostomi</taxon>
        <taxon>Amphibia</taxon>
        <taxon>Batrachia</taxon>
        <taxon>Caudata</taxon>
        <taxon>Salamandroidea</taxon>
        <taxon>Salamandridae</taxon>
        <taxon>Pleurodelinae</taxon>
        <taxon>Pleurodeles</taxon>
    </lineage>
</organism>
<evidence type="ECO:0000313" key="2">
    <source>
        <dbReference type="Proteomes" id="UP001066276"/>
    </source>
</evidence>